<dbReference type="Gene3D" id="1.10.3210.50">
    <property type="match status" value="1"/>
</dbReference>
<accession>A0A1H9BIC1</accession>
<dbReference type="Pfam" id="PF01966">
    <property type="entry name" value="HD"/>
    <property type="match status" value="1"/>
</dbReference>
<reference evidence="3" key="1">
    <citation type="submission" date="2016-10" db="EMBL/GenBank/DDBJ databases">
        <authorList>
            <person name="Varghese N."/>
            <person name="Submissions S."/>
        </authorList>
    </citation>
    <scope>NUCLEOTIDE SEQUENCE [LARGE SCALE GENOMIC DNA]</scope>
    <source>
        <strain evidence="3">DSM 25055</strain>
    </source>
</reference>
<dbReference type="OrthoDB" id="17914at2157"/>
<dbReference type="PROSITE" id="PS51831">
    <property type="entry name" value="HD"/>
    <property type="match status" value="1"/>
</dbReference>
<evidence type="ECO:0000259" key="1">
    <source>
        <dbReference type="PROSITE" id="PS51831"/>
    </source>
</evidence>
<dbReference type="EMBL" id="FOFD01000001">
    <property type="protein sequence ID" value="SEP88477.1"/>
    <property type="molecule type" value="Genomic_DNA"/>
</dbReference>
<keyword evidence="3" id="KW-1185">Reference proteome</keyword>
<organism evidence="2 3">
    <name type="scientific">Natrinema salaciae</name>
    <dbReference type="NCBI Taxonomy" id="1186196"/>
    <lineage>
        <taxon>Archaea</taxon>
        <taxon>Methanobacteriati</taxon>
        <taxon>Methanobacteriota</taxon>
        <taxon>Stenosarchaea group</taxon>
        <taxon>Halobacteria</taxon>
        <taxon>Halobacteriales</taxon>
        <taxon>Natrialbaceae</taxon>
        <taxon>Natrinema</taxon>
    </lineage>
</organism>
<gene>
    <name evidence="2" type="ORF">SAMN04489841_0753</name>
</gene>
<protein>
    <recommendedName>
        <fullName evidence="1">HD domain-containing protein</fullName>
    </recommendedName>
</protein>
<dbReference type="RefSeq" id="WP_090613578.1">
    <property type="nucleotide sequence ID" value="NZ_FOFD01000001.1"/>
</dbReference>
<dbReference type="PANTHER" id="PTHR33594:SF1">
    <property type="entry name" value="HD_PDEASE DOMAIN-CONTAINING PROTEIN"/>
    <property type="match status" value="1"/>
</dbReference>
<dbReference type="STRING" id="1186196.SAMN04489841_0753"/>
<evidence type="ECO:0000313" key="3">
    <source>
        <dbReference type="Proteomes" id="UP000199114"/>
    </source>
</evidence>
<dbReference type="SMART" id="SM00471">
    <property type="entry name" value="HDc"/>
    <property type="match status" value="1"/>
</dbReference>
<dbReference type="CDD" id="cd00077">
    <property type="entry name" value="HDc"/>
    <property type="match status" value="1"/>
</dbReference>
<evidence type="ECO:0000313" key="2">
    <source>
        <dbReference type="EMBL" id="SEP88477.1"/>
    </source>
</evidence>
<dbReference type="Proteomes" id="UP000199114">
    <property type="component" value="Unassembled WGS sequence"/>
</dbReference>
<dbReference type="InterPro" id="IPR003607">
    <property type="entry name" value="HD/PDEase_dom"/>
</dbReference>
<dbReference type="AlphaFoldDB" id="A0A1H9BIC1"/>
<sequence length="223" mass="25061">MTTQYLDVCDALPGEHPRPQMFREIEQNMEDWIGADSSGHDLDHARRVFNIGVRLANQKNADIDIVGAAALTHDIHRSMGEDGEYTHPRESLSAVRSVLEATSFPDEKRSSVLHCVEVHEEYEFNGDDNPAETIEARLVQDADNLDAIGAVGIARNFAFTGVIGNRLWAPDTEENSGLGHVSEKLFHLKDELNTDEAREIAEGRHQFLVEFSERLKKEWIGKL</sequence>
<dbReference type="InterPro" id="IPR006674">
    <property type="entry name" value="HD_domain"/>
</dbReference>
<dbReference type="SUPFAM" id="SSF109604">
    <property type="entry name" value="HD-domain/PDEase-like"/>
    <property type="match status" value="1"/>
</dbReference>
<proteinExistence type="predicted"/>
<feature type="domain" description="HD" evidence="1">
    <location>
        <begin position="41"/>
        <end position="148"/>
    </location>
</feature>
<name>A0A1H9BIC1_9EURY</name>
<dbReference type="PANTHER" id="PTHR33594">
    <property type="entry name" value="SUPERFAMILY HYDROLASE, PUTATIVE (AFU_ORTHOLOGUE AFUA_1G03035)-RELATED"/>
    <property type="match status" value="1"/>
</dbReference>